<dbReference type="EMBL" id="AF396866">
    <property type="protein sequence ID" value="AAK94370.1"/>
    <property type="molecule type" value="Genomic_DNA"/>
</dbReference>
<keyword evidence="2" id="KW-1185">Reference proteome</keyword>
<organism evidence="1 2">
    <name type="scientific">Myxococcus phage Mx8</name>
    <dbReference type="NCBI Taxonomy" id="49964"/>
    <lineage>
        <taxon>Viruses</taxon>
        <taxon>Duplodnaviria</taxon>
        <taxon>Heunggongvirae</taxon>
        <taxon>Uroviricota</taxon>
        <taxon>Caudoviricetes</taxon>
        <taxon>Myxoctovirus</taxon>
        <taxon>Myxoctovirus Mx8</taxon>
    </lineage>
</organism>
<dbReference type="Proteomes" id="UP000002093">
    <property type="component" value="Segment"/>
</dbReference>
<name>Q94MT4_9CAUD</name>
<sequence length="140" mass="15131">MTALLAVLLIAAGVVILVLRRRLQDARYWRDYWSRRHDGMARELGEALSLADDKGTEAFQARAKLAGVEGALKRLWPHIQAPTSFEATAVSDLRAAFPSLTAPRKGVGTTDTLCPKCSDSNCVAPGHCDDPGYFFGGDVA</sequence>
<evidence type="ECO:0000313" key="2">
    <source>
        <dbReference type="Proteomes" id="UP000002093"/>
    </source>
</evidence>
<protein>
    <submittedName>
        <fullName evidence="1">p35</fullName>
    </submittedName>
</protein>
<proteinExistence type="predicted"/>
<dbReference type="KEGG" id="vg:921755"/>
<dbReference type="RefSeq" id="NP_203449.1">
    <property type="nucleotide sequence ID" value="NC_003085.1"/>
</dbReference>
<evidence type="ECO:0000313" key="1">
    <source>
        <dbReference type="EMBL" id="AAK94370.1"/>
    </source>
</evidence>
<dbReference type="GeneID" id="921755"/>
<reference evidence="1 2" key="1">
    <citation type="submission" date="2001-06" db="EMBL/GenBank/DDBJ databases">
        <title>Genome organization of temperate Myxococcus phage Mx8.</title>
        <authorList>
            <person name="Youderian P."/>
            <person name="Walthers D."/>
            <person name="Salmi D."/>
            <person name="Magrini V."/>
            <person name="Hartzell P.L."/>
        </authorList>
    </citation>
    <scope>NUCLEOTIDE SEQUENCE [LARGE SCALE GENOMIC DNA]</scope>
</reference>
<accession>Q94MT4</accession>